<keyword evidence="3" id="KW-1003">Cell membrane</keyword>
<accession>A0A934S7P9</accession>
<reference evidence="17" key="1">
    <citation type="submission" date="2021-01" db="EMBL/GenBank/DDBJ databases">
        <title>Modified the classification status of verrucomicrobia.</title>
        <authorList>
            <person name="Feng X."/>
        </authorList>
    </citation>
    <scope>NUCLEOTIDE SEQUENCE</scope>
    <source>
        <strain evidence="17">KCTC 22041</strain>
    </source>
</reference>
<dbReference type="AlphaFoldDB" id="A0A934S7P9"/>
<keyword evidence="8" id="KW-0133">Cell shape</keyword>
<dbReference type="InterPro" id="IPR023346">
    <property type="entry name" value="Lysozyme-like_dom_sf"/>
</dbReference>
<comment type="subcellular location">
    <subcellularLocation>
        <location evidence="1">Cell membrane</location>
    </subcellularLocation>
</comment>
<dbReference type="Pfam" id="PF00912">
    <property type="entry name" value="Transgly"/>
    <property type="match status" value="1"/>
</dbReference>
<dbReference type="GO" id="GO:0009252">
    <property type="term" value="P:peptidoglycan biosynthetic process"/>
    <property type="evidence" value="ECO:0007669"/>
    <property type="project" value="TreeGrafter"/>
</dbReference>
<evidence type="ECO:0000259" key="16">
    <source>
        <dbReference type="Pfam" id="PF00912"/>
    </source>
</evidence>
<protein>
    <submittedName>
        <fullName evidence="17">Penicillin-binding protein</fullName>
    </submittedName>
</protein>
<evidence type="ECO:0000256" key="6">
    <source>
        <dbReference type="ARBA" id="ARBA00022676"/>
    </source>
</evidence>
<keyword evidence="15" id="KW-1133">Transmembrane helix</keyword>
<feature type="transmembrane region" description="Helical" evidence="15">
    <location>
        <begin position="27"/>
        <end position="47"/>
    </location>
</feature>
<dbReference type="InterPro" id="IPR036950">
    <property type="entry name" value="PBP_transglycosylase"/>
</dbReference>
<comment type="pathway">
    <text evidence="2">Cell wall biogenesis; peptidoglycan biosynthesis.</text>
</comment>
<keyword evidence="5" id="KW-0645">Protease</keyword>
<comment type="catalytic activity">
    <reaction evidence="13">
        <text>Preferential cleavage: (Ac)2-L-Lys-D-Ala-|-D-Ala. Also transpeptidation of peptidyl-alanyl moieties that are N-acyl substituents of D-alanine.</text>
        <dbReference type="EC" id="3.4.16.4"/>
    </reaction>
</comment>
<gene>
    <name evidence="17" type="ORF">JIN85_10005</name>
</gene>
<keyword evidence="4" id="KW-0378">Hydrolase</keyword>
<evidence type="ECO:0000256" key="5">
    <source>
        <dbReference type="ARBA" id="ARBA00022670"/>
    </source>
</evidence>
<keyword evidence="9" id="KW-0573">Peptidoglycan synthesis</keyword>
<dbReference type="SUPFAM" id="SSF53955">
    <property type="entry name" value="Lysozyme-like"/>
    <property type="match status" value="1"/>
</dbReference>
<dbReference type="GO" id="GO:0004180">
    <property type="term" value="F:carboxypeptidase activity"/>
    <property type="evidence" value="ECO:0007669"/>
    <property type="project" value="UniProtKB-KW"/>
</dbReference>
<sequence>MSTWRPLSRPPWWQRWLPEFLHGPVKIAFILGILGTIAAAGLAFFYFSLAMRFDLDEIEKLPAGTVFLDRKGVELPVSAASSRKLATREDLPDFLVKALQAREDARFFEHSGVDVRGLARATVRNIKDWEFTQGASTLTMQLARNTYDIRAKSLHRKFLEIALTLRVESRYTKDQILTAYLNRIYFGSGADGIEQASQTYFGRPTRELNDNECAMIVGIIRGPHIFSPLRNLKGALEQRDQTLDRMIAMGFINEARKEEIQKIPLHLMNSDDQESRPSYAFRAIESEFDRIRELEDIPPGKLTVITTLDSDWQSRLEEELNRSVESLENEKSWNHPTRAEHVAGEDPTYLQFAAVTTETKTGAVLALIGGRDFRHSRYNRATNVRRDLGSAFEPFVAAAAAERGKLVLAGRPVQTGRQIGPAEVERLAKRCGLAGPFLKTEDLFRGSVAASPMEMSVGLATLGNDGKRPKPYFIQQILNEDGDVLYTAEPQLTPALSANAARDARSVLHSHAGTRCFTGATGSEREAWTLRLGPSGSTAIWLGFDVSTKIANHERLEALLDEFVDRLGND</sequence>
<evidence type="ECO:0000256" key="3">
    <source>
        <dbReference type="ARBA" id="ARBA00022475"/>
    </source>
</evidence>
<evidence type="ECO:0000256" key="10">
    <source>
        <dbReference type="ARBA" id="ARBA00023136"/>
    </source>
</evidence>
<evidence type="ECO:0000313" key="17">
    <source>
        <dbReference type="EMBL" id="MBK1882749.1"/>
    </source>
</evidence>
<dbReference type="InterPro" id="IPR012338">
    <property type="entry name" value="Beta-lactam/transpept-like"/>
</dbReference>
<dbReference type="Gene3D" id="3.40.710.10">
    <property type="entry name" value="DD-peptidase/beta-lactamase superfamily"/>
    <property type="match status" value="2"/>
</dbReference>
<dbReference type="EMBL" id="JAENIJ010000013">
    <property type="protein sequence ID" value="MBK1882749.1"/>
    <property type="molecule type" value="Genomic_DNA"/>
</dbReference>
<dbReference type="InterPro" id="IPR050396">
    <property type="entry name" value="Glycosyltr_51/Transpeptidase"/>
</dbReference>
<dbReference type="InterPro" id="IPR001264">
    <property type="entry name" value="Glyco_trans_51"/>
</dbReference>
<dbReference type="RefSeq" id="WP_200270191.1">
    <property type="nucleotide sequence ID" value="NZ_JAENIJ010000013.1"/>
</dbReference>
<keyword evidence="18" id="KW-1185">Reference proteome</keyword>
<evidence type="ECO:0000256" key="7">
    <source>
        <dbReference type="ARBA" id="ARBA00022679"/>
    </source>
</evidence>
<dbReference type="PANTHER" id="PTHR32282:SF11">
    <property type="entry name" value="PENICILLIN-BINDING PROTEIN 1B"/>
    <property type="match status" value="1"/>
</dbReference>
<evidence type="ECO:0000256" key="2">
    <source>
        <dbReference type="ARBA" id="ARBA00004752"/>
    </source>
</evidence>
<keyword evidence="6" id="KW-0328">Glycosyltransferase</keyword>
<evidence type="ECO:0000313" key="18">
    <source>
        <dbReference type="Proteomes" id="UP000603141"/>
    </source>
</evidence>
<evidence type="ECO:0000256" key="15">
    <source>
        <dbReference type="SAM" id="Phobius"/>
    </source>
</evidence>
<dbReference type="Gene3D" id="1.10.3810.10">
    <property type="entry name" value="Biosynthetic peptidoglycan transglycosylase-like"/>
    <property type="match status" value="1"/>
</dbReference>
<evidence type="ECO:0000256" key="9">
    <source>
        <dbReference type="ARBA" id="ARBA00022984"/>
    </source>
</evidence>
<dbReference type="SUPFAM" id="SSF56601">
    <property type="entry name" value="beta-lactamase/transpeptidase-like"/>
    <property type="match status" value="1"/>
</dbReference>
<keyword evidence="4" id="KW-0121">Carboxypeptidase</keyword>
<dbReference type="Proteomes" id="UP000603141">
    <property type="component" value="Unassembled WGS sequence"/>
</dbReference>
<keyword evidence="10 15" id="KW-0472">Membrane</keyword>
<evidence type="ECO:0000256" key="11">
    <source>
        <dbReference type="ARBA" id="ARBA00023268"/>
    </source>
</evidence>
<keyword evidence="7" id="KW-0808">Transferase</keyword>
<feature type="domain" description="Glycosyl transferase family 51" evidence="16">
    <location>
        <begin position="80"/>
        <end position="246"/>
    </location>
</feature>
<dbReference type="GO" id="GO:0008955">
    <property type="term" value="F:peptidoglycan glycosyltransferase activity"/>
    <property type="evidence" value="ECO:0007669"/>
    <property type="project" value="UniProtKB-EC"/>
</dbReference>
<evidence type="ECO:0000256" key="8">
    <source>
        <dbReference type="ARBA" id="ARBA00022960"/>
    </source>
</evidence>
<organism evidence="17 18">
    <name type="scientific">Luteolibacter pohnpeiensis</name>
    <dbReference type="NCBI Taxonomy" id="454153"/>
    <lineage>
        <taxon>Bacteria</taxon>
        <taxon>Pseudomonadati</taxon>
        <taxon>Verrucomicrobiota</taxon>
        <taxon>Verrucomicrobiia</taxon>
        <taxon>Verrucomicrobiales</taxon>
        <taxon>Verrucomicrobiaceae</taxon>
        <taxon>Luteolibacter</taxon>
    </lineage>
</organism>
<comment type="caution">
    <text evidence="17">The sequence shown here is derived from an EMBL/GenBank/DDBJ whole genome shotgun (WGS) entry which is preliminary data.</text>
</comment>
<name>A0A934S7P9_9BACT</name>
<evidence type="ECO:0000256" key="4">
    <source>
        <dbReference type="ARBA" id="ARBA00022645"/>
    </source>
</evidence>
<evidence type="ECO:0000256" key="12">
    <source>
        <dbReference type="ARBA" id="ARBA00023316"/>
    </source>
</evidence>
<keyword evidence="11" id="KW-0511">Multifunctional enzyme</keyword>
<dbReference type="PANTHER" id="PTHR32282">
    <property type="entry name" value="BINDING PROTEIN TRANSPEPTIDASE, PUTATIVE-RELATED"/>
    <property type="match status" value="1"/>
</dbReference>
<evidence type="ECO:0000256" key="1">
    <source>
        <dbReference type="ARBA" id="ARBA00004236"/>
    </source>
</evidence>
<evidence type="ECO:0000256" key="14">
    <source>
        <dbReference type="ARBA" id="ARBA00049902"/>
    </source>
</evidence>
<comment type="catalytic activity">
    <reaction evidence="14">
        <text>[GlcNAc-(1-&gt;4)-Mur2Ac(oyl-L-Ala-gamma-D-Glu-L-Lys-D-Ala-D-Ala)](n)-di-trans,octa-cis-undecaprenyl diphosphate + beta-D-GlcNAc-(1-&gt;4)-Mur2Ac(oyl-L-Ala-gamma-D-Glu-L-Lys-D-Ala-D-Ala)-di-trans,octa-cis-undecaprenyl diphosphate = [GlcNAc-(1-&gt;4)-Mur2Ac(oyl-L-Ala-gamma-D-Glu-L-Lys-D-Ala-D-Ala)](n+1)-di-trans,octa-cis-undecaprenyl diphosphate + di-trans,octa-cis-undecaprenyl diphosphate + H(+)</text>
        <dbReference type="Rhea" id="RHEA:23708"/>
        <dbReference type="Rhea" id="RHEA-COMP:9602"/>
        <dbReference type="Rhea" id="RHEA-COMP:9603"/>
        <dbReference type="ChEBI" id="CHEBI:15378"/>
        <dbReference type="ChEBI" id="CHEBI:58405"/>
        <dbReference type="ChEBI" id="CHEBI:60033"/>
        <dbReference type="ChEBI" id="CHEBI:78435"/>
        <dbReference type="EC" id="2.4.99.28"/>
    </reaction>
</comment>
<dbReference type="GO" id="GO:0006508">
    <property type="term" value="P:proteolysis"/>
    <property type="evidence" value="ECO:0007669"/>
    <property type="project" value="UniProtKB-KW"/>
</dbReference>
<evidence type="ECO:0000256" key="13">
    <source>
        <dbReference type="ARBA" id="ARBA00034000"/>
    </source>
</evidence>
<keyword evidence="15" id="KW-0812">Transmembrane</keyword>
<proteinExistence type="predicted"/>
<keyword evidence="12" id="KW-0961">Cell wall biogenesis/degradation</keyword>
<dbReference type="GO" id="GO:0030288">
    <property type="term" value="C:outer membrane-bounded periplasmic space"/>
    <property type="evidence" value="ECO:0007669"/>
    <property type="project" value="TreeGrafter"/>
</dbReference>